<dbReference type="Proteomes" id="UP000725002">
    <property type="component" value="Unassembled WGS sequence"/>
</dbReference>
<keyword evidence="1" id="KW-0812">Transmembrane</keyword>
<evidence type="ECO:0000313" key="4">
    <source>
        <dbReference type="Proteomes" id="UP000725002"/>
    </source>
</evidence>
<organism evidence="3 4">
    <name type="scientific">Candidatus Cryptobacteroides avicola</name>
    <dbReference type="NCBI Taxonomy" id="2840757"/>
    <lineage>
        <taxon>Bacteria</taxon>
        <taxon>Pseudomonadati</taxon>
        <taxon>Bacteroidota</taxon>
        <taxon>Bacteroidia</taxon>
        <taxon>Bacteroidales</taxon>
        <taxon>Candidatus Cryptobacteroides</taxon>
    </lineage>
</organism>
<evidence type="ECO:0000256" key="1">
    <source>
        <dbReference type="SAM" id="Phobius"/>
    </source>
</evidence>
<feature type="transmembrane region" description="Helical" evidence="1">
    <location>
        <begin position="109"/>
        <end position="130"/>
    </location>
</feature>
<dbReference type="InterPro" id="IPR027783">
    <property type="entry name" value="Bacterial_PH-related"/>
</dbReference>
<dbReference type="Pfam" id="PF10882">
    <property type="entry name" value="bPH_5"/>
    <property type="match status" value="1"/>
</dbReference>
<feature type="domain" description="Bacterial Pleckstrin homology" evidence="2">
    <location>
        <begin position="137"/>
        <end position="201"/>
    </location>
</feature>
<feature type="transmembrane region" description="Helical" evidence="1">
    <location>
        <begin position="51"/>
        <end position="71"/>
    </location>
</feature>
<comment type="caution">
    <text evidence="3">The sequence shown here is derived from an EMBL/GenBank/DDBJ whole genome shotgun (WGS) entry which is preliminary data.</text>
</comment>
<dbReference type="EMBL" id="JADILV010000042">
    <property type="protein sequence ID" value="MBO8483752.1"/>
    <property type="molecule type" value="Genomic_DNA"/>
</dbReference>
<name>A0A940DS36_9BACT</name>
<evidence type="ECO:0000259" key="2">
    <source>
        <dbReference type="Pfam" id="PF10882"/>
    </source>
</evidence>
<keyword evidence="1" id="KW-1133">Transmembrane helix</keyword>
<keyword evidence="1" id="KW-0472">Membrane</keyword>
<feature type="transmembrane region" description="Helical" evidence="1">
    <location>
        <begin position="6"/>
        <end position="23"/>
    </location>
</feature>
<evidence type="ECO:0000313" key="3">
    <source>
        <dbReference type="EMBL" id="MBO8483752.1"/>
    </source>
</evidence>
<proteinExistence type="predicted"/>
<accession>A0A940DS36</accession>
<protein>
    <submittedName>
        <fullName evidence="3">DUF3784 domain-containing protein</fullName>
    </submittedName>
</protein>
<reference evidence="3" key="1">
    <citation type="submission" date="2020-10" db="EMBL/GenBank/DDBJ databases">
        <authorList>
            <person name="Gilroy R."/>
        </authorList>
    </citation>
    <scope>NUCLEOTIDE SEQUENCE</scope>
    <source>
        <strain evidence="3">G3-8215</strain>
    </source>
</reference>
<dbReference type="AlphaFoldDB" id="A0A940DS36"/>
<reference evidence="3" key="2">
    <citation type="journal article" date="2021" name="PeerJ">
        <title>Extensive microbial diversity within the chicken gut microbiome revealed by metagenomics and culture.</title>
        <authorList>
            <person name="Gilroy R."/>
            <person name="Ravi A."/>
            <person name="Getino M."/>
            <person name="Pursley I."/>
            <person name="Horton D.L."/>
            <person name="Alikhan N.F."/>
            <person name="Baker D."/>
            <person name="Gharbi K."/>
            <person name="Hall N."/>
            <person name="Watson M."/>
            <person name="Adriaenssens E.M."/>
            <person name="Foster-Nyarko E."/>
            <person name="Jarju S."/>
            <person name="Secka A."/>
            <person name="Antonio M."/>
            <person name="Oren A."/>
            <person name="Chaudhuri R.R."/>
            <person name="La Ragione R."/>
            <person name="Hildebrand F."/>
            <person name="Pallen M.J."/>
        </authorList>
    </citation>
    <scope>NUCLEOTIDE SEQUENCE</scope>
    <source>
        <strain evidence="3">G3-8215</strain>
    </source>
</reference>
<sequence>MDGAFIGLLTGGVIVLSGLLLLWRPDLMSPFIFMSKTELDKVDLKPAGKKACIVLVVTGVICAAANWFLSVSGHADAGIVVMVLSIVIGGIVLLLLMRKYDRNTSAWRYRFTIIFMALFFFVVGAMLLLWSRPNVIEVNDGKIVISGNYGIEIPLDEIRMVEMLDCLPEIEARTNGIGMEYVQKGNFRLEGIGACRLYVNLKYSPFVHIVTAGAGHIFFNTEDSVMTKELYDRIRLEIM</sequence>
<feature type="transmembrane region" description="Helical" evidence="1">
    <location>
        <begin position="77"/>
        <end position="97"/>
    </location>
</feature>
<gene>
    <name evidence="3" type="ORF">IAB75_06525</name>
</gene>